<feature type="domain" description="YgxA-like substrate binding" evidence="2">
    <location>
        <begin position="121"/>
        <end position="218"/>
    </location>
</feature>
<dbReference type="InterPro" id="IPR029348">
    <property type="entry name" value="NTF-like"/>
</dbReference>
<dbReference type="AlphaFoldDB" id="A0A1I6UEG4"/>
<feature type="domain" description="Nucleotidyltransferase-like" evidence="1">
    <location>
        <begin position="1"/>
        <end position="117"/>
    </location>
</feature>
<evidence type="ECO:0000259" key="2">
    <source>
        <dbReference type="Pfam" id="PF22339"/>
    </source>
</evidence>
<evidence type="ECO:0000313" key="3">
    <source>
        <dbReference type="EMBL" id="SFS99810.1"/>
    </source>
</evidence>
<dbReference type="EMBL" id="FPAA01000016">
    <property type="protein sequence ID" value="SFS99810.1"/>
    <property type="molecule type" value="Genomic_DNA"/>
</dbReference>
<dbReference type="Proteomes" id="UP000198660">
    <property type="component" value="Unassembled WGS sequence"/>
</dbReference>
<accession>A0A1I6UEG4</accession>
<keyword evidence="4" id="KW-1185">Reference proteome</keyword>
<proteinExistence type="predicted"/>
<dbReference type="Gene3D" id="3.30.460.10">
    <property type="entry name" value="Beta Polymerase, domain 2"/>
    <property type="match status" value="1"/>
</dbReference>
<evidence type="ECO:0000313" key="4">
    <source>
        <dbReference type="Proteomes" id="UP000198660"/>
    </source>
</evidence>
<organism evidence="3 4">
    <name type="scientific">Marininema halotolerans</name>
    <dbReference type="NCBI Taxonomy" id="1155944"/>
    <lineage>
        <taxon>Bacteria</taxon>
        <taxon>Bacillati</taxon>
        <taxon>Bacillota</taxon>
        <taxon>Bacilli</taxon>
        <taxon>Bacillales</taxon>
        <taxon>Thermoactinomycetaceae</taxon>
        <taxon>Marininema</taxon>
    </lineage>
</organism>
<dbReference type="Pfam" id="PF22339">
    <property type="entry name" value="YgxA-like_sub_bind"/>
    <property type="match status" value="1"/>
</dbReference>
<name>A0A1I6UEG4_9BACL</name>
<reference evidence="4" key="1">
    <citation type="submission" date="2016-10" db="EMBL/GenBank/DDBJ databases">
        <authorList>
            <person name="Varghese N."/>
            <person name="Submissions S."/>
        </authorList>
    </citation>
    <scope>NUCLEOTIDE SEQUENCE [LARGE SCALE GENOMIC DNA]</scope>
    <source>
        <strain evidence="4">DSM 45789</strain>
    </source>
</reference>
<sequence>MREIVYPVIKQRMLEKVGTRGALVVPTAMVPLVDVKTADLLLIVLCEEKSAHGWLSTFAVDSWRVKELCIEVNRLEKELLLGEREDLIQCILYGDILDDPTYELQAIRRMLRDFPSVWREKKMCIEYARVLEDYLETKDHLKSGYLMDAFAAMQEGLQHWGRLTIIEANCYPEFRLWSQVKLHNPALYKLHHELIYGTDSIEQRVRLVLLAAEYSIISQLTNYASFLLDLIKKEEDTWSVEMLMSRLSMEKVAMDPTLLIEELVKRSVIEEVTTWDQNRTHHRYRYIH</sequence>
<dbReference type="Gene3D" id="1.20.120.330">
    <property type="entry name" value="Nucleotidyltransferases domain 2"/>
    <property type="match status" value="1"/>
</dbReference>
<dbReference type="RefSeq" id="WP_091839289.1">
    <property type="nucleotide sequence ID" value="NZ_FPAA01000016.1"/>
</dbReference>
<keyword evidence="3" id="KW-0808">Transferase</keyword>
<dbReference type="Pfam" id="PF14540">
    <property type="entry name" value="NTF-like"/>
    <property type="match status" value="1"/>
</dbReference>
<dbReference type="InterPro" id="IPR054515">
    <property type="entry name" value="YgxA-like_substrate-bd"/>
</dbReference>
<dbReference type="InterPro" id="IPR043519">
    <property type="entry name" value="NT_sf"/>
</dbReference>
<dbReference type="GO" id="GO:0016740">
    <property type="term" value="F:transferase activity"/>
    <property type="evidence" value="ECO:0007669"/>
    <property type="project" value="UniProtKB-KW"/>
</dbReference>
<protein>
    <submittedName>
        <fullName evidence="3">Nucleotidyltransferase-like</fullName>
    </submittedName>
</protein>
<dbReference type="OrthoDB" id="2350973at2"/>
<evidence type="ECO:0000259" key="1">
    <source>
        <dbReference type="Pfam" id="PF14540"/>
    </source>
</evidence>
<gene>
    <name evidence="3" type="ORF">SAMN05444972_1162</name>
</gene>